<evidence type="ECO:0000313" key="3">
    <source>
        <dbReference type="EMBL" id="QBH85163.1"/>
    </source>
</evidence>
<feature type="region of interest" description="Disordered" evidence="1">
    <location>
        <begin position="1"/>
        <end position="30"/>
    </location>
</feature>
<reference evidence="3" key="1">
    <citation type="submission" date="2018-08" db="EMBL/GenBank/DDBJ databases">
        <title>HSV2 whole genome sequences from clinical isolates.</title>
        <authorList>
            <person name="Roychoudhury P."/>
            <person name="Greninger A.L."/>
            <person name="Jerome K.R."/>
            <person name="Johnston C."/>
            <person name="Wald A."/>
            <person name="Xie H."/>
        </authorList>
    </citation>
    <scope>NUCLEOTIDE SEQUENCE</scope>
    <source>
        <strain evidence="2">2006-13869CAM</strain>
        <strain evidence="3">2008-483</strain>
    </source>
</reference>
<dbReference type="EMBL" id="MH790603">
    <property type="protein sequence ID" value="QBH80124.1"/>
    <property type="molecule type" value="Genomic_DNA"/>
</dbReference>
<feature type="compositionally biased region" description="Polar residues" evidence="1">
    <location>
        <begin position="1"/>
        <end position="12"/>
    </location>
</feature>
<organism evidence="3">
    <name type="scientific">Human herpesvirus 2</name>
    <name type="common">HHV-2</name>
    <name type="synonym">Human herpes simplex virus 2</name>
    <dbReference type="NCBI Taxonomy" id="10310"/>
    <lineage>
        <taxon>Viruses</taxon>
        <taxon>Duplodnaviria</taxon>
        <taxon>Heunggongvirae</taxon>
        <taxon>Peploviricota</taxon>
        <taxon>Herviviricetes</taxon>
        <taxon>Herpesvirales</taxon>
        <taxon>Orthoherpesviridae</taxon>
        <taxon>Alphaherpesvirinae</taxon>
        <taxon>Simplexvirus</taxon>
        <taxon>Simplexvirus humanalpha2</taxon>
    </lineage>
</organism>
<protein>
    <submittedName>
        <fullName evidence="3">Uncharacterized protein</fullName>
    </submittedName>
</protein>
<accession>A0A481TWZ4</accession>
<dbReference type="EMBL" id="MH790660">
    <property type="protein sequence ID" value="QBH85163.1"/>
    <property type="molecule type" value="Genomic_DNA"/>
</dbReference>
<sequence>MTRSSGRSATGKASSSSPPALHSISKHMSL</sequence>
<organismHost>
    <name type="scientific">Homo sapiens</name>
    <name type="common">Human</name>
    <dbReference type="NCBI Taxonomy" id="9606"/>
</organismHost>
<evidence type="ECO:0000313" key="2">
    <source>
        <dbReference type="EMBL" id="QBH80124.1"/>
    </source>
</evidence>
<name>A0A481TWZ4_HHV2</name>
<proteinExistence type="predicted"/>
<evidence type="ECO:0000256" key="1">
    <source>
        <dbReference type="SAM" id="MobiDB-lite"/>
    </source>
</evidence>